<evidence type="ECO:0000256" key="5">
    <source>
        <dbReference type="ARBA" id="ARBA00022553"/>
    </source>
</evidence>
<dbReference type="InterPro" id="IPR005467">
    <property type="entry name" value="His_kinase_dom"/>
</dbReference>
<dbReference type="KEGG" id="rter:IDM49_00395"/>
<dbReference type="AlphaFoldDB" id="A0A7H2BDR5"/>
<dbReference type="Gene3D" id="1.10.287.130">
    <property type="match status" value="1"/>
</dbReference>
<accession>A0A7H2BDR5</accession>
<dbReference type="Pfam" id="PF00512">
    <property type="entry name" value="HisKA"/>
    <property type="match status" value="1"/>
</dbReference>
<evidence type="ECO:0000256" key="2">
    <source>
        <dbReference type="ARBA" id="ARBA00001968"/>
    </source>
</evidence>
<evidence type="ECO:0000256" key="10">
    <source>
        <dbReference type="ARBA" id="ARBA00023012"/>
    </source>
</evidence>
<dbReference type="SMART" id="SM00387">
    <property type="entry name" value="HATPase_c"/>
    <property type="match status" value="1"/>
</dbReference>
<dbReference type="RefSeq" id="WP_190724625.1">
    <property type="nucleotide sequence ID" value="NZ_CP061539.1"/>
</dbReference>
<dbReference type="InterPro" id="IPR004358">
    <property type="entry name" value="Sig_transdc_His_kin-like_C"/>
</dbReference>
<dbReference type="SUPFAM" id="SSF47384">
    <property type="entry name" value="Homodimeric domain of signal transducing histidine kinase"/>
    <property type="match status" value="1"/>
</dbReference>
<dbReference type="Proteomes" id="UP000516404">
    <property type="component" value="Chromosome"/>
</dbReference>
<comment type="catalytic activity">
    <reaction evidence="1">
        <text>ATP + protein L-histidine = ADP + protein N-phospho-L-histidine.</text>
        <dbReference type="EC" id="2.7.13.3"/>
    </reaction>
</comment>
<protein>
    <recommendedName>
        <fullName evidence="4">histidine kinase</fullName>
        <ecNumber evidence="4">2.7.13.3</ecNumber>
    </recommendedName>
</protein>
<feature type="domain" description="HAMP" evidence="14">
    <location>
        <begin position="205"/>
        <end position="267"/>
    </location>
</feature>
<feature type="transmembrane region" description="Helical" evidence="12">
    <location>
        <begin position="178"/>
        <end position="199"/>
    </location>
</feature>
<dbReference type="FunFam" id="1.10.287.130:FF:000001">
    <property type="entry name" value="Two-component sensor histidine kinase"/>
    <property type="match status" value="1"/>
</dbReference>
<keyword evidence="8 15" id="KW-0418">Kinase</keyword>
<dbReference type="SMART" id="SM00388">
    <property type="entry name" value="HisKA"/>
    <property type="match status" value="1"/>
</dbReference>
<dbReference type="EC" id="2.7.13.3" evidence="4"/>
<comment type="subcellular location">
    <subcellularLocation>
        <location evidence="3">Cell membrane</location>
    </subcellularLocation>
</comment>
<dbReference type="GO" id="GO:0005886">
    <property type="term" value="C:plasma membrane"/>
    <property type="evidence" value="ECO:0007669"/>
    <property type="project" value="UniProtKB-SubCell"/>
</dbReference>
<keyword evidence="5" id="KW-0597">Phosphoprotein</keyword>
<comment type="cofactor">
    <cofactor evidence="2">
        <name>a divalent metal cation</name>
        <dbReference type="ChEBI" id="CHEBI:60240"/>
    </cofactor>
</comment>
<dbReference type="PANTHER" id="PTHR45436">
    <property type="entry name" value="SENSOR HISTIDINE KINASE YKOH"/>
    <property type="match status" value="1"/>
</dbReference>
<proteinExistence type="predicted"/>
<dbReference type="SUPFAM" id="SSF55874">
    <property type="entry name" value="ATPase domain of HSP90 chaperone/DNA topoisomerase II/histidine kinase"/>
    <property type="match status" value="1"/>
</dbReference>
<dbReference type="InterPro" id="IPR003661">
    <property type="entry name" value="HisK_dim/P_dom"/>
</dbReference>
<keyword evidence="9 12" id="KW-1133">Transmembrane helix</keyword>
<evidence type="ECO:0000256" key="8">
    <source>
        <dbReference type="ARBA" id="ARBA00022777"/>
    </source>
</evidence>
<evidence type="ECO:0000256" key="11">
    <source>
        <dbReference type="ARBA" id="ARBA00023136"/>
    </source>
</evidence>
<dbReference type="CDD" id="cd00082">
    <property type="entry name" value="HisKA"/>
    <property type="match status" value="1"/>
</dbReference>
<feature type="transmembrane region" description="Helical" evidence="12">
    <location>
        <begin position="20"/>
        <end position="42"/>
    </location>
</feature>
<evidence type="ECO:0000256" key="7">
    <source>
        <dbReference type="ARBA" id="ARBA00022692"/>
    </source>
</evidence>
<evidence type="ECO:0000256" key="4">
    <source>
        <dbReference type="ARBA" id="ARBA00012438"/>
    </source>
</evidence>
<feature type="domain" description="Histidine kinase" evidence="13">
    <location>
        <begin position="282"/>
        <end position="496"/>
    </location>
</feature>
<gene>
    <name evidence="15" type="ORF">IDM49_00395</name>
</gene>
<keyword evidence="6" id="KW-0808">Transferase</keyword>
<organism evidence="15 16">
    <name type="scientific">Rothia terrae</name>
    <dbReference type="NCBI Taxonomy" id="396015"/>
    <lineage>
        <taxon>Bacteria</taxon>
        <taxon>Bacillati</taxon>
        <taxon>Actinomycetota</taxon>
        <taxon>Actinomycetes</taxon>
        <taxon>Micrococcales</taxon>
        <taxon>Micrococcaceae</taxon>
        <taxon>Rothia</taxon>
    </lineage>
</organism>
<dbReference type="FunFam" id="3.30.565.10:FF:000006">
    <property type="entry name" value="Sensor histidine kinase WalK"/>
    <property type="match status" value="1"/>
</dbReference>
<evidence type="ECO:0000313" key="16">
    <source>
        <dbReference type="Proteomes" id="UP000516404"/>
    </source>
</evidence>
<dbReference type="InterPro" id="IPR036890">
    <property type="entry name" value="HATPase_C_sf"/>
</dbReference>
<evidence type="ECO:0000259" key="14">
    <source>
        <dbReference type="PROSITE" id="PS50885"/>
    </source>
</evidence>
<evidence type="ECO:0000256" key="3">
    <source>
        <dbReference type="ARBA" id="ARBA00004236"/>
    </source>
</evidence>
<keyword evidence="16" id="KW-1185">Reference proteome</keyword>
<evidence type="ECO:0000259" key="13">
    <source>
        <dbReference type="PROSITE" id="PS50109"/>
    </source>
</evidence>
<keyword evidence="10" id="KW-0902">Two-component regulatory system</keyword>
<dbReference type="EMBL" id="CP061539">
    <property type="protein sequence ID" value="QNV37811.1"/>
    <property type="molecule type" value="Genomic_DNA"/>
</dbReference>
<evidence type="ECO:0000256" key="12">
    <source>
        <dbReference type="SAM" id="Phobius"/>
    </source>
</evidence>
<evidence type="ECO:0000313" key="15">
    <source>
        <dbReference type="EMBL" id="QNV37811.1"/>
    </source>
</evidence>
<reference evidence="15 16" key="1">
    <citation type="submission" date="2020-09" db="EMBL/GenBank/DDBJ databases">
        <title>Investigation of environmental microbes.</title>
        <authorList>
            <person name="Ou Y."/>
            <person name="Kang Q."/>
        </authorList>
    </citation>
    <scope>NUCLEOTIDE SEQUENCE [LARGE SCALE GENOMIC DNA]</scope>
    <source>
        <strain evidence="15 16">KJZ-14</strain>
    </source>
</reference>
<dbReference type="CDD" id="cd06225">
    <property type="entry name" value="HAMP"/>
    <property type="match status" value="1"/>
</dbReference>
<dbReference type="GeneID" id="96622681"/>
<dbReference type="InterPro" id="IPR003660">
    <property type="entry name" value="HAMP_dom"/>
</dbReference>
<evidence type="ECO:0000256" key="9">
    <source>
        <dbReference type="ARBA" id="ARBA00022989"/>
    </source>
</evidence>
<dbReference type="PROSITE" id="PS50885">
    <property type="entry name" value="HAMP"/>
    <property type="match status" value="1"/>
</dbReference>
<evidence type="ECO:0000256" key="6">
    <source>
        <dbReference type="ARBA" id="ARBA00022679"/>
    </source>
</evidence>
<keyword evidence="7 12" id="KW-0812">Transmembrane</keyword>
<dbReference type="PRINTS" id="PR00344">
    <property type="entry name" value="BCTRLSENSOR"/>
</dbReference>
<dbReference type="InterPro" id="IPR050428">
    <property type="entry name" value="TCS_sensor_his_kinase"/>
</dbReference>
<evidence type="ECO:0000256" key="1">
    <source>
        <dbReference type="ARBA" id="ARBA00000085"/>
    </source>
</evidence>
<dbReference type="GO" id="GO:0005509">
    <property type="term" value="F:calcium ion binding"/>
    <property type="evidence" value="ECO:0007669"/>
    <property type="project" value="UniProtKB-ARBA"/>
</dbReference>
<dbReference type="PROSITE" id="PS50109">
    <property type="entry name" value="HIS_KIN"/>
    <property type="match status" value="1"/>
</dbReference>
<dbReference type="GO" id="GO:0000155">
    <property type="term" value="F:phosphorelay sensor kinase activity"/>
    <property type="evidence" value="ECO:0007669"/>
    <property type="project" value="InterPro"/>
</dbReference>
<dbReference type="PANTHER" id="PTHR45436:SF5">
    <property type="entry name" value="SENSOR HISTIDINE KINASE TRCS"/>
    <property type="match status" value="1"/>
</dbReference>
<dbReference type="Gene3D" id="6.10.340.10">
    <property type="match status" value="1"/>
</dbReference>
<dbReference type="Pfam" id="PF02518">
    <property type="entry name" value="HATPase_c"/>
    <property type="match status" value="1"/>
</dbReference>
<dbReference type="InterPro" id="IPR036097">
    <property type="entry name" value="HisK_dim/P_sf"/>
</dbReference>
<keyword evidence="11 12" id="KW-0472">Membrane</keyword>
<dbReference type="InterPro" id="IPR003594">
    <property type="entry name" value="HATPase_dom"/>
</dbReference>
<dbReference type="Gene3D" id="3.30.565.10">
    <property type="entry name" value="Histidine kinase-like ATPase, C-terminal domain"/>
    <property type="match status" value="1"/>
</dbReference>
<sequence length="496" mass="53506">MKPLQPTSYAPVLRLRTRLTAILVVMLGIVCLIIGVSSYVTLKQSLYNQVQGRLDEASHRAINPPFDNDFPLQSGNREPAECSQLNGKGLLDAPGQASGTLSLCAADGKVTADGVLNTSGGQDQLSEADKQKLLSLPDDGNSVKVELDAGHYLVNSHSTGANSIIVTGVPLDDTRKTLAVLVSVIGAGSLAAMVFAGWFGSSIIRRTMQPLERVSSVATDIAELDLATTRVPENLRVERRDTNPATEVGSVGHALNQLINNVDSALVARQRTEDQMRVFVADASHELRTPLAAIKGYSDLMRWTENLSSEGEKSLGRIDSQTSRMSHLVEDLLLLARLDEGRELKLSDVDLTELLVENVLDLQVAAPDHEWHINVPDEPIEVRGDQNQLQQVVLNLLSNARKHTDAGTVVTASLSLSDDGKYALISIEDNGQGIDPEFQPKIFDRFSRADKARSGSDGTSGLGLPIVKAIVEAHRGQISVDSHPGATKFTVMLPRD</sequence>
<name>A0A7H2BDR5_9MICC</name>